<dbReference type="InterPro" id="IPR016152">
    <property type="entry name" value="PTrfase/Anion_transptr"/>
</dbReference>
<evidence type="ECO:0000256" key="2">
    <source>
        <dbReference type="ARBA" id="ARBA00022737"/>
    </source>
</evidence>
<dbReference type="GO" id="GO:0008982">
    <property type="term" value="F:protein-N(PI)-phosphohistidine-sugar phosphotransferase activity"/>
    <property type="evidence" value="ECO:0007669"/>
    <property type="project" value="InterPro"/>
</dbReference>
<gene>
    <name evidence="9" type="ORF">EDD60_13514</name>
</gene>
<keyword evidence="2" id="KW-0677">Repeat</keyword>
<dbReference type="PANTHER" id="PTHR30185">
    <property type="entry name" value="CRYPTIC BETA-GLUCOSIDE BGL OPERON ANTITERMINATOR"/>
    <property type="match status" value="1"/>
</dbReference>
<feature type="domain" description="PRD" evidence="8">
    <location>
        <begin position="289"/>
        <end position="395"/>
    </location>
</feature>
<feature type="domain" description="PTS EIIA type-2" evidence="6">
    <location>
        <begin position="530"/>
        <end position="670"/>
    </location>
</feature>
<dbReference type="CDD" id="cd05568">
    <property type="entry name" value="PTS_IIB_bgl_like"/>
    <property type="match status" value="1"/>
</dbReference>
<keyword evidence="3" id="KW-0805">Transcription regulation</keyword>
<dbReference type="PROSITE" id="PS51099">
    <property type="entry name" value="PTS_EIIB_TYPE_2"/>
    <property type="match status" value="1"/>
</dbReference>
<dbReference type="SUPFAM" id="SSF55804">
    <property type="entry name" value="Phoshotransferase/anion transport protein"/>
    <property type="match status" value="1"/>
</dbReference>
<dbReference type="Gene3D" id="3.40.930.10">
    <property type="entry name" value="Mannitol-specific EII, Chain A"/>
    <property type="match status" value="1"/>
</dbReference>
<name>A0A4R3YG62_9FIRM</name>
<dbReference type="EMBL" id="SMCQ01000035">
    <property type="protein sequence ID" value="TCV91130.1"/>
    <property type="molecule type" value="Genomic_DNA"/>
</dbReference>
<sequence length="675" mass="79381">MLISARMLEIVKHLSQYQQTTYKEIEQALNIKERNVRYDIERINEILIENQLSPIMKGGKGILKIPEDFSIKVFEVNNEYIYSHDERLSIILIYLLFCSQQFNLSQLSKDLLVSRSTIKNDFDEIETYLLEQGLTITYDECFQLNGDNKKRIALMVNELKKYILLIKDSHHLNSYQKYLLDIFKLSFPEILLKEIIMLIDDMLEMMDLTLRDEAYNWYVAHVICMIWFFENKEIPVFDFAFVETDRNIIDQFIEDIEHLVNKPINEKNKNKMVNYLNYLNRFLDYEEHVDMIKVESIVTCFISEMSIEMGIPFQNDPVLIEGLFNHMVPLIQRIQLGVVVDENVVSLLSTKNLEIFEIVTRVIKRIELLKNITNENEIAYLVIHFVASLKRIHHNERKRILLVCGHGYGTTTMLKESLLSEYQVEIVDTIPKYKLSTYQNLDQVDKIITTTKLDLDIDYLQVNPILTKLDDRCLINAGIARKSPLSNYYSINKSLDFLKDEDRTRVLEVIRRELGYRDLGKPKKIGQLADLLNEDVIQIIDQDMTWEEAVIQSCHILEESYAVNRNYLETIFDIIEQNGFYFIVDGKFALLHGNCEVGVYKTAMSMIINQKKVKFGDKEIQVIFCLSSKDQKEHIPAIINLMKLEKTTDFMKYIVKSQTSQEAYEVLMDYERRFI</sequence>
<dbReference type="GO" id="GO:0006355">
    <property type="term" value="P:regulation of DNA-templated transcription"/>
    <property type="evidence" value="ECO:0007669"/>
    <property type="project" value="InterPro"/>
</dbReference>
<dbReference type="SUPFAM" id="SSF63520">
    <property type="entry name" value="PTS-regulatory domain, PRD"/>
    <property type="match status" value="1"/>
</dbReference>
<dbReference type="SUPFAM" id="SSF52794">
    <property type="entry name" value="PTS system IIB component-like"/>
    <property type="match status" value="1"/>
</dbReference>
<evidence type="ECO:0000256" key="1">
    <source>
        <dbReference type="ARBA" id="ARBA00022679"/>
    </source>
</evidence>
<keyword evidence="5" id="KW-0804">Transcription</keyword>
<dbReference type="PROSITE" id="PS51372">
    <property type="entry name" value="PRD_2"/>
    <property type="match status" value="1"/>
</dbReference>
<keyword evidence="10" id="KW-1185">Reference proteome</keyword>
<dbReference type="InterPro" id="IPR011608">
    <property type="entry name" value="PRD"/>
</dbReference>
<organism evidence="9 10">
    <name type="scientific">Longibaculum muris</name>
    <dbReference type="NCBI Taxonomy" id="1796628"/>
    <lineage>
        <taxon>Bacteria</taxon>
        <taxon>Bacillati</taxon>
        <taxon>Bacillota</taxon>
        <taxon>Erysipelotrichia</taxon>
        <taxon>Erysipelotrichales</taxon>
        <taxon>Coprobacillaceae</taxon>
        <taxon>Longibaculum</taxon>
    </lineage>
</organism>
<dbReference type="PROSITE" id="PS51094">
    <property type="entry name" value="PTS_EIIA_TYPE_2"/>
    <property type="match status" value="1"/>
</dbReference>
<accession>A0A4R3YG62</accession>
<dbReference type="InterPro" id="IPR036634">
    <property type="entry name" value="PRD_sf"/>
</dbReference>
<protein>
    <submittedName>
        <fullName evidence="9">BglG family transcriptional antiterminator</fullName>
    </submittedName>
</protein>
<evidence type="ECO:0000313" key="9">
    <source>
        <dbReference type="EMBL" id="TCV91130.1"/>
    </source>
</evidence>
<keyword evidence="1" id="KW-0808">Transferase</keyword>
<evidence type="ECO:0000313" key="10">
    <source>
        <dbReference type="Proteomes" id="UP000295515"/>
    </source>
</evidence>
<evidence type="ECO:0000256" key="4">
    <source>
        <dbReference type="ARBA" id="ARBA00023159"/>
    </source>
</evidence>
<dbReference type="InterPro" id="IPR036095">
    <property type="entry name" value="PTS_EIIB-like_sf"/>
</dbReference>
<dbReference type="InterPro" id="IPR007737">
    <property type="entry name" value="Mga_HTH"/>
</dbReference>
<feature type="domain" description="PTS EIIB type-2" evidence="7">
    <location>
        <begin position="398"/>
        <end position="486"/>
    </location>
</feature>
<proteinExistence type="predicted"/>
<dbReference type="InterPro" id="IPR013011">
    <property type="entry name" value="PTS_EIIB_2"/>
</dbReference>
<dbReference type="Pfam" id="PF05043">
    <property type="entry name" value="Mga"/>
    <property type="match status" value="1"/>
</dbReference>
<dbReference type="AlphaFoldDB" id="A0A4R3YG62"/>
<evidence type="ECO:0000256" key="5">
    <source>
        <dbReference type="ARBA" id="ARBA00023163"/>
    </source>
</evidence>
<dbReference type="Gene3D" id="1.10.1790.10">
    <property type="entry name" value="PRD domain"/>
    <property type="match status" value="1"/>
</dbReference>
<comment type="caution">
    <text evidence="9">The sequence shown here is derived from an EMBL/GenBank/DDBJ whole genome shotgun (WGS) entry which is preliminary data.</text>
</comment>
<evidence type="ECO:0000259" key="6">
    <source>
        <dbReference type="PROSITE" id="PS51094"/>
    </source>
</evidence>
<dbReference type="RefSeq" id="WP_066445141.1">
    <property type="nucleotide sequence ID" value="NZ_JANKBF010000005.1"/>
</dbReference>
<dbReference type="PANTHER" id="PTHR30185:SF12">
    <property type="entry name" value="TRANSCRIPTIONAL REGULATOR MANR"/>
    <property type="match status" value="1"/>
</dbReference>
<dbReference type="GeneID" id="98916783"/>
<dbReference type="Pfam" id="PF00874">
    <property type="entry name" value="PRD"/>
    <property type="match status" value="1"/>
</dbReference>
<dbReference type="Pfam" id="PF00359">
    <property type="entry name" value="PTS_EIIA_2"/>
    <property type="match status" value="1"/>
</dbReference>
<reference evidence="9 10" key="1">
    <citation type="submission" date="2019-03" db="EMBL/GenBank/DDBJ databases">
        <title>Genomic Encyclopedia of Type Strains, Phase IV (KMG-IV): sequencing the most valuable type-strain genomes for metagenomic binning, comparative biology and taxonomic classification.</title>
        <authorList>
            <person name="Goeker M."/>
        </authorList>
    </citation>
    <scope>NUCLEOTIDE SEQUENCE [LARGE SCALE GENOMIC DNA]</scope>
    <source>
        <strain evidence="9 10">DSM 29487</strain>
    </source>
</reference>
<evidence type="ECO:0000256" key="3">
    <source>
        <dbReference type="ARBA" id="ARBA00023015"/>
    </source>
</evidence>
<dbReference type="Gene3D" id="3.40.50.2300">
    <property type="match status" value="1"/>
</dbReference>
<dbReference type="GO" id="GO:0009401">
    <property type="term" value="P:phosphoenolpyruvate-dependent sugar phosphotransferase system"/>
    <property type="evidence" value="ECO:0007669"/>
    <property type="project" value="InterPro"/>
</dbReference>
<evidence type="ECO:0000259" key="7">
    <source>
        <dbReference type="PROSITE" id="PS51099"/>
    </source>
</evidence>
<dbReference type="InterPro" id="IPR050661">
    <property type="entry name" value="BglG_antiterminators"/>
</dbReference>
<evidence type="ECO:0000259" key="8">
    <source>
        <dbReference type="PROSITE" id="PS51372"/>
    </source>
</evidence>
<dbReference type="Proteomes" id="UP000295515">
    <property type="component" value="Unassembled WGS sequence"/>
</dbReference>
<dbReference type="InterPro" id="IPR002178">
    <property type="entry name" value="PTS_EIIA_type-2_dom"/>
</dbReference>
<keyword evidence="4" id="KW-0010">Activator</keyword>